<accession>A0A5N8X3W3</accession>
<keyword evidence="3" id="KW-1185">Reference proteome</keyword>
<dbReference type="AlphaFoldDB" id="A0A5N8X3W3"/>
<dbReference type="Proteomes" id="UP000373149">
    <property type="component" value="Unassembled WGS sequence"/>
</dbReference>
<gene>
    <name evidence="2" type="ORF">FPZ41_39235</name>
</gene>
<comment type="caution">
    <text evidence="2">The sequence shown here is derived from an EMBL/GenBank/DDBJ whole genome shotgun (WGS) entry which is preliminary data.</text>
</comment>
<evidence type="ECO:0000256" key="1">
    <source>
        <dbReference type="SAM" id="MobiDB-lite"/>
    </source>
</evidence>
<feature type="compositionally biased region" description="Basic and acidic residues" evidence="1">
    <location>
        <begin position="406"/>
        <end position="415"/>
    </location>
</feature>
<evidence type="ECO:0000313" key="3">
    <source>
        <dbReference type="Proteomes" id="UP000373149"/>
    </source>
</evidence>
<feature type="region of interest" description="Disordered" evidence="1">
    <location>
        <begin position="1"/>
        <end position="36"/>
    </location>
</feature>
<evidence type="ECO:0000313" key="2">
    <source>
        <dbReference type="EMBL" id="MPY54267.1"/>
    </source>
</evidence>
<sequence>MRPQGDKSGPHDKQPFRLRAEDTKAPTRNGERDHRLTADVRGSEDVIRLKTVGLRKSGARCAGDTVRVTCEVDGTYSNWEDLDRVFPVPAKGAEPGDEGVVRFTYTTKDGERVTAKTRVVVGEPVVEVLAIKPFEDVRPGSGITAPVVVRNTGEVPVDGLGLKLIDGDLDFTQRYANCRYPEPQRGHMAICRFPDLRIGPGETVVFRPAVRLRASETTMYGSFGQDAWALDMGPGHYGVAPEGGDPGDGPALEAERVDGADAKGTSADAKGTAADTKGTAADTKGTFVKGGARTDVTLDTHADYEISDVDLKGAPGTESKVRLTVRNNGPGDPGPAAELVFSPPFGVTVLKQPMSAIDDGVYEPYCESNGFAYTCDIRRLEPGDSRTFEFTLRLGEPGEGSATILDRGDTDRRDPNPANDEAAIRVQP</sequence>
<organism evidence="2 3">
    <name type="scientific">Streptomyces acidicola</name>
    <dbReference type="NCBI Taxonomy" id="2596892"/>
    <lineage>
        <taxon>Bacteria</taxon>
        <taxon>Bacillati</taxon>
        <taxon>Actinomycetota</taxon>
        <taxon>Actinomycetes</taxon>
        <taxon>Kitasatosporales</taxon>
        <taxon>Streptomycetaceae</taxon>
        <taxon>Streptomyces</taxon>
    </lineage>
</organism>
<feature type="region of interest" description="Disordered" evidence="1">
    <location>
        <begin position="397"/>
        <end position="428"/>
    </location>
</feature>
<dbReference type="EMBL" id="VMNX01000258">
    <property type="protein sequence ID" value="MPY54267.1"/>
    <property type="molecule type" value="Genomic_DNA"/>
</dbReference>
<reference evidence="2 3" key="1">
    <citation type="submission" date="2019-09" db="EMBL/GenBank/DDBJ databases">
        <authorList>
            <person name="Duangmal K."/>
            <person name="Teo W.F.A."/>
            <person name="Lipun K."/>
        </authorList>
    </citation>
    <scope>NUCLEOTIDE SEQUENCE [LARGE SCALE GENOMIC DNA]</scope>
    <source>
        <strain evidence="2 3">K1PN6</strain>
    </source>
</reference>
<name>A0A5N8X3W3_9ACTN</name>
<proteinExistence type="predicted"/>
<protein>
    <submittedName>
        <fullName evidence="2">Uncharacterized protein</fullName>
    </submittedName>
</protein>